<dbReference type="GO" id="GO:0030160">
    <property type="term" value="F:synaptic receptor adaptor activity"/>
    <property type="evidence" value="ECO:0007669"/>
    <property type="project" value="TreeGrafter"/>
</dbReference>
<feature type="compositionally biased region" description="Basic and acidic residues" evidence="1">
    <location>
        <begin position="264"/>
        <end position="277"/>
    </location>
</feature>
<feature type="compositionally biased region" description="Low complexity" evidence="1">
    <location>
        <begin position="300"/>
        <end position="315"/>
    </location>
</feature>
<dbReference type="OMA" id="RRAPHEH"/>
<reference evidence="2" key="3">
    <citation type="submission" date="2025-09" db="UniProtKB">
        <authorList>
            <consortium name="Ensembl"/>
        </authorList>
    </citation>
    <scope>IDENTIFICATION</scope>
</reference>
<reference evidence="3" key="1">
    <citation type="submission" date="2018-12" db="EMBL/GenBank/DDBJ databases">
        <authorList>
            <person name="Yazar S."/>
        </authorList>
    </citation>
    <scope>NUCLEOTIDE SEQUENCE [LARGE SCALE GENOMIC DNA]</scope>
</reference>
<dbReference type="GO" id="GO:0014069">
    <property type="term" value="C:postsynaptic density"/>
    <property type="evidence" value="ECO:0007669"/>
    <property type="project" value="TreeGrafter"/>
</dbReference>
<evidence type="ECO:0000313" key="2">
    <source>
        <dbReference type="Ensembl" id="ENSVURP00010007961.1"/>
    </source>
</evidence>
<sequence length="391" mass="42251">MKKFASSRSLNKILAQCDSSSREYEEIQAVERKWHLHLATPRLLLLDRKSKSSLFLPAPPPPKRAPSTTLTLRSKSMTAELEELEKLDEILAAAAEPTLRPDIADADSRAATVKQRPTSRRITPAEISSLFERQGLPGSEKLPGSLRKGIPRTKSVVVQPFHPPRAQRGALRGAQRQRAEPLAVSFAHAGPRPPRARARARAGPGRCPGPRPPLPAEAAAALDQVRRRRLAGQHPPGRASGPLRGPRDRGRAPARAHQGRLRGAGRDARGPPNEHRARPQGAGRQLTARPRPRPPRRAPCRQGPRPPRAGGLPTRVTGAGSRPRGGSWAGLSADRPTSSPPRNSTRRRSGPAPPLLARTPSPCPPARPPLLPFPTSISLEPASRPRGRNVA</sequence>
<dbReference type="GO" id="GO:0043197">
    <property type="term" value="C:dendritic spine"/>
    <property type="evidence" value="ECO:0007669"/>
    <property type="project" value="TreeGrafter"/>
</dbReference>
<keyword evidence="3" id="KW-1185">Reference proteome</keyword>
<dbReference type="PANTHER" id="PTHR24135">
    <property type="entry name" value="SH3 AND MULTIPLE ANKYRIN REPEAT DOMAINS PROTEIN"/>
    <property type="match status" value="1"/>
</dbReference>
<dbReference type="GeneTree" id="ENSGT00940000153561"/>
<dbReference type="GO" id="GO:0035255">
    <property type="term" value="F:ionotropic glutamate receptor binding"/>
    <property type="evidence" value="ECO:0007669"/>
    <property type="project" value="TreeGrafter"/>
</dbReference>
<dbReference type="GO" id="GO:0045211">
    <property type="term" value="C:postsynaptic membrane"/>
    <property type="evidence" value="ECO:0007669"/>
    <property type="project" value="TreeGrafter"/>
</dbReference>
<feature type="region of interest" description="Disordered" evidence="1">
    <location>
        <begin position="157"/>
        <end position="391"/>
    </location>
</feature>
<feature type="compositionally biased region" description="Pro residues" evidence="1">
    <location>
        <begin position="361"/>
        <end position="372"/>
    </location>
</feature>
<dbReference type="InterPro" id="IPR051569">
    <property type="entry name" value="SHANK"/>
</dbReference>
<dbReference type="STRING" id="29139.ENSVURP00010007961"/>
<dbReference type="AlphaFoldDB" id="A0A4X2KCY3"/>
<dbReference type="Proteomes" id="UP000314987">
    <property type="component" value="Unassembled WGS sequence"/>
</dbReference>
<feature type="compositionally biased region" description="Basic residues" evidence="1">
    <location>
        <begin position="290"/>
        <end position="299"/>
    </location>
</feature>
<dbReference type="Ensembl" id="ENSVURT00010009029.1">
    <property type="protein sequence ID" value="ENSVURP00010007961.1"/>
    <property type="gene ID" value="ENSVURG00010006036.1"/>
</dbReference>
<evidence type="ECO:0000256" key="1">
    <source>
        <dbReference type="SAM" id="MobiDB-lite"/>
    </source>
</evidence>
<organism evidence="2 3">
    <name type="scientific">Vombatus ursinus</name>
    <name type="common">Common wombat</name>
    <dbReference type="NCBI Taxonomy" id="29139"/>
    <lineage>
        <taxon>Eukaryota</taxon>
        <taxon>Metazoa</taxon>
        <taxon>Chordata</taxon>
        <taxon>Craniata</taxon>
        <taxon>Vertebrata</taxon>
        <taxon>Euteleostomi</taxon>
        <taxon>Mammalia</taxon>
        <taxon>Metatheria</taxon>
        <taxon>Diprotodontia</taxon>
        <taxon>Vombatidae</taxon>
        <taxon>Vombatus</taxon>
    </lineage>
</organism>
<feature type="compositionally biased region" description="Low complexity" evidence="1">
    <location>
        <begin position="166"/>
        <end position="176"/>
    </location>
</feature>
<name>A0A4X2KCY3_VOMUR</name>
<evidence type="ECO:0008006" key="4">
    <source>
        <dbReference type="Google" id="ProtNLM"/>
    </source>
</evidence>
<evidence type="ECO:0000313" key="3">
    <source>
        <dbReference type="Proteomes" id="UP000314987"/>
    </source>
</evidence>
<accession>A0A4X2KCY3</accession>
<reference evidence="2" key="2">
    <citation type="submission" date="2025-08" db="UniProtKB">
        <authorList>
            <consortium name="Ensembl"/>
        </authorList>
    </citation>
    <scope>IDENTIFICATION</scope>
</reference>
<dbReference type="PANTHER" id="PTHR24135:SF4">
    <property type="entry name" value="SH3 AND MULTIPLE ANKYRIN REPEAT DOMAINS PROTEIN 3"/>
    <property type="match status" value="1"/>
</dbReference>
<proteinExistence type="predicted"/>
<protein>
    <recommendedName>
        <fullName evidence="4">SH3 and multiple ankyrin repeat domains 3</fullName>
    </recommendedName>
</protein>